<feature type="domain" description="DUF2089" evidence="1">
    <location>
        <begin position="43"/>
        <end position="86"/>
    </location>
</feature>
<sequence length="93" mass="10298">MIVPKLPVSCPSCAASLQVSQLSCPKCQTQVSGNYPLPTLLRLTAEEQHFILQFFIASGSLKQMATQMGNSYPTVRNKLDDLIEKVKDLMPEE</sequence>
<organism evidence="3 4">
    <name type="scientific">Flavobacterium litorale</name>
    <dbReference type="NCBI Taxonomy" id="2856519"/>
    <lineage>
        <taxon>Bacteria</taxon>
        <taxon>Pseudomonadati</taxon>
        <taxon>Bacteroidota</taxon>
        <taxon>Flavobacteriia</taxon>
        <taxon>Flavobacteriales</taxon>
        <taxon>Flavobacteriaceae</taxon>
        <taxon>Flavobacterium</taxon>
    </lineage>
</organism>
<keyword evidence="4" id="KW-1185">Reference proteome</keyword>
<dbReference type="Pfam" id="PF09862">
    <property type="entry name" value="DUF2089"/>
    <property type="match status" value="1"/>
</dbReference>
<feature type="domain" description="DUF2089" evidence="2">
    <location>
        <begin position="10"/>
        <end position="38"/>
    </location>
</feature>
<dbReference type="InterPro" id="IPR018658">
    <property type="entry name" value="DUF2089"/>
</dbReference>
<name>A0ABX8V3C1_9FLAO</name>
<dbReference type="Proteomes" id="UP000825381">
    <property type="component" value="Chromosome"/>
</dbReference>
<evidence type="ECO:0000259" key="1">
    <source>
        <dbReference type="Pfam" id="PF09862"/>
    </source>
</evidence>
<protein>
    <submittedName>
        <fullName evidence="3">DUF2089 domain-containing protein</fullName>
    </submittedName>
</protein>
<evidence type="ECO:0000313" key="3">
    <source>
        <dbReference type="EMBL" id="QYJ67339.1"/>
    </source>
</evidence>
<accession>A0ABX8V3C1</accession>
<dbReference type="EMBL" id="CP080429">
    <property type="protein sequence ID" value="QYJ67339.1"/>
    <property type="molecule type" value="Genomic_DNA"/>
</dbReference>
<evidence type="ECO:0000259" key="2">
    <source>
        <dbReference type="Pfam" id="PF22747"/>
    </source>
</evidence>
<dbReference type="InterPro" id="IPR053957">
    <property type="entry name" value="DUF2089_Zn_ribbon"/>
</dbReference>
<gene>
    <name evidence="3" type="ORF">K1I41_07110</name>
</gene>
<dbReference type="Pfam" id="PF22747">
    <property type="entry name" value="Zn_ribbon_DUF2089"/>
    <property type="match status" value="1"/>
</dbReference>
<dbReference type="RefSeq" id="WP_220639684.1">
    <property type="nucleotide sequence ID" value="NZ_CP080429.1"/>
</dbReference>
<evidence type="ECO:0000313" key="4">
    <source>
        <dbReference type="Proteomes" id="UP000825381"/>
    </source>
</evidence>
<proteinExistence type="predicted"/>
<reference evidence="3 4" key="1">
    <citation type="submission" date="2021-07" db="EMBL/GenBank/DDBJ databases">
        <title>Flavobacterium WSW3-B6 sp.nov, isolated from seaweed.</title>
        <authorList>
            <person name="Muhammad N."/>
            <person name="Ho H."/>
            <person name="Lee Y.-J."/>
            <person name="Nguyen T."/>
            <person name="Ho J."/>
            <person name="Kim S.-G."/>
        </authorList>
    </citation>
    <scope>NUCLEOTIDE SEQUENCE [LARGE SCALE GENOMIC DNA]</scope>
    <source>
        <strain evidence="3 4">WSW3-B6</strain>
    </source>
</reference>